<comment type="caution">
    <text evidence="1">The sequence shown here is derived from an EMBL/GenBank/DDBJ whole genome shotgun (WGS) entry which is preliminary data.</text>
</comment>
<sequence>MCALAYPQTGDQAYAHLGQLLLPEMPLDRDYILVGESFGGPLAIWLALHAPRKPLKLILGATFAASPYGRLGQIVSPLIPLGRFLPLWTWQIRLMLFNGGHAETAQMIHDTVSPIDRRTLLARVQSVLTCDMRSQLAALQMPILSLNAGKDRLIPPVLPRHFGKNIRQIRLGLPHMIFQCDPAGICENHILPFLRQA</sequence>
<protein>
    <submittedName>
        <fullName evidence="1">Alpha/beta hydrolase</fullName>
    </submittedName>
</protein>
<dbReference type="Gene3D" id="3.40.50.1820">
    <property type="entry name" value="alpha/beta hydrolase"/>
    <property type="match status" value="1"/>
</dbReference>
<accession>A0ABT5HY39</accession>
<evidence type="ECO:0000313" key="1">
    <source>
        <dbReference type="EMBL" id="MDC7684366.1"/>
    </source>
</evidence>
<reference evidence="1 2" key="1">
    <citation type="submission" date="2023-01" db="EMBL/GenBank/DDBJ databases">
        <title>Novel species of the genus Asticcacaulis isolated from rivers.</title>
        <authorList>
            <person name="Lu H."/>
        </authorList>
    </citation>
    <scope>NUCLEOTIDE SEQUENCE [LARGE SCALE GENOMIC DNA]</scope>
    <source>
        <strain evidence="1 2">BYS171W</strain>
    </source>
</reference>
<dbReference type="EMBL" id="JAQQKX010000011">
    <property type="protein sequence ID" value="MDC7684366.1"/>
    <property type="molecule type" value="Genomic_DNA"/>
</dbReference>
<keyword evidence="2" id="KW-1185">Reference proteome</keyword>
<dbReference type="Proteomes" id="UP001214854">
    <property type="component" value="Unassembled WGS sequence"/>
</dbReference>
<evidence type="ECO:0000313" key="2">
    <source>
        <dbReference type="Proteomes" id="UP001214854"/>
    </source>
</evidence>
<dbReference type="SUPFAM" id="SSF53474">
    <property type="entry name" value="alpha/beta-Hydrolases"/>
    <property type="match status" value="1"/>
</dbReference>
<dbReference type="RefSeq" id="WP_272748839.1">
    <property type="nucleotide sequence ID" value="NZ_JAQQKX010000011.1"/>
</dbReference>
<gene>
    <name evidence="1" type="ORF">PQU92_13845</name>
</gene>
<dbReference type="GO" id="GO:0016787">
    <property type="term" value="F:hydrolase activity"/>
    <property type="evidence" value="ECO:0007669"/>
    <property type="project" value="UniProtKB-KW"/>
</dbReference>
<dbReference type="InterPro" id="IPR029058">
    <property type="entry name" value="AB_hydrolase_fold"/>
</dbReference>
<proteinExistence type="predicted"/>
<keyword evidence="1" id="KW-0378">Hydrolase</keyword>
<name>A0ABT5HY39_9CAUL</name>
<organism evidence="1 2">
    <name type="scientific">Asticcacaulis aquaticus</name>
    <dbReference type="NCBI Taxonomy" id="2984212"/>
    <lineage>
        <taxon>Bacteria</taxon>
        <taxon>Pseudomonadati</taxon>
        <taxon>Pseudomonadota</taxon>
        <taxon>Alphaproteobacteria</taxon>
        <taxon>Caulobacterales</taxon>
        <taxon>Caulobacteraceae</taxon>
        <taxon>Asticcacaulis</taxon>
    </lineage>
</organism>